<evidence type="ECO:0000313" key="2">
    <source>
        <dbReference type="Proteomes" id="UP000663946"/>
    </source>
</evidence>
<dbReference type="AlphaFoldDB" id="A0AAJ4T8V8"/>
<sequence length="54" mass="6345">MKITYEERGSNVFTNVSYADENGVPMYSRFGEYMTKGQVENFLTWARKNDRNAK</sequence>
<reference evidence="1" key="1">
    <citation type="submission" date="2020-02" db="EMBL/GenBank/DDBJ databases">
        <title>Unexpected conservation and global transmission of agrobacterial virulence plasmids.</title>
        <authorList>
            <person name="Weisberg A.J."/>
            <person name="Davis E.W. II"/>
            <person name="Tabima J.R."/>
            <person name="Belcher M.S."/>
            <person name="Miller M."/>
            <person name="Kuo C.-H."/>
            <person name="Loper J.E."/>
            <person name="Grunwald N.J."/>
            <person name="Putnam M.L."/>
            <person name="Chang J.H."/>
        </authorList>
    </citation>
    <scope>NUCLEOTIDE SEQUENCE</scope>
    <source>
        <strain evidence="1">Q15/94</strain>
    </source>
</reference>
<gene>
    <name evidence="1" type="ORF">G6M86_03645</name>
</gene>
<evidence type="ECO:0000313" key="1">
    <source>
        <dbReference type="EMBL" id="QTG12390.1"/>
    </source>
</evidence>
<organism evidence="1 2">
    <name type="scientific">Agrobacterium tumefaciens</name>
    <dbReference type="NCBI Taxonomy" id="358"/>
    <lineage>
        <taxon>Bacteria</taxon>
        <taxon>Pseudomonadati</taxon>
        <taxon>Pseudomonadota</taxon>
        <taxon>Alphaproteobacteria</taxon>
        <taxon>Hyphomicrobiales</taxon>
        <taxon>Rhizobiaceae</taxon>
        <taxon>Rhizobium/Agrobacterium group</taxon>
        <taxon>Agrobacterium</taxon>
        <taxon>Agrobacterium tumefaciens complex</taxon>
    </lineage>
</organism>
<name>A0AAJ4T8V8_AGRTU</name>
<protein>
    <submittedName>
        <fullName evidence="1">Uncharacterized protein</fullName>
    </submittedName>
</protein>
<dbReference type="EMBL" id="CP049216">
    <property type="protein sequence ID" value="QTG12390.1"/>
    <property type="molecule type" value="Genomic_DNA"/>
</dbReference>
<accession>A0AAJ4T8V8</accession>
<proteinExistence type="predicted"/>
<dbReference type="RefSeq" id="WP_333721862.1">
    <property type="nucleotide sequence ID" value="NZ_CP049216.1"/>
</dbReference>
<dbReference type="Proteomes" id="UP000663946">
    <property type="component" value="Chromosome 1"/>
</dbReference>